<keyword evidence="2" id="KW-0863">Zinc-finger</keyword>
<dbReference type="eggNOG" id="COG1734">
    <property type="taxonomic scope" value="Bacteria"/>
</dbReference>
<evidence type="ECO:0000313" key="6">
    <source>
        <dbReference type="EMBL" id="ABM08539.1"/>
    </source>
</evidence>
<evidence type="ECO:0000259" key="5">
    <source>
        <dbReference type="Pfam" id="PF01258"/>
    </source>
</evidence>
<keyword evidence="1" id="KW-0479">Metal-binding</keyword>
<dbReference type="InterPro" id="IPR037187">
    <property type="entry name" value="DnaK_N"/>
</dbReference>
<proteinExistence type="predicted"/>
<evidence type="ECO:0000256" key="3">
    <source>
        <dbReference type="ARBA" id="ARBA00022833"/>
    </source>
</evidence>
<dbReference type="SUPFAM" id="SSF109635">
    <property type="entry name" value="DnaK suppressor protein DksA, alpha-hairpin domain"/>
    <property type="match status" value="1"/>
</dbReference>
<dbReference type="EMBL" id="CP000474">
    <property type="protein sequence ID" value="ABM08539.1"/>
    <property type="molecule type" value="Genomic_DNA"/>
</dbReference>
<dbReference type="PANTHER" id="PTHR33823:SF2">
    <property type="entry name" value="RNA POLYMERASE-BINDING TRANSCRIPTION FACTOR DKSA"/>
    <property type="match status" value="1"/>
</dbReference>
<evidence type="ECO:0000256" key="2">
    <source>
        <dbReference type="ARBA" id="ARBA00022771"/>
    </source>
</evidence>
<feature type="domain" description="Zinc finger DksA/TraR C4-type" evidence="5">
    <location>
        <begin position="83"/>
        <end position="111"/>
    </location>
</feature>
<dbReference type="Gene3D" id="1.20.120.910">
    <property type="entry name" value="DksA, coiled-coil domain"/>
    <property type="match status" value="1"/>
</dbReference>
<dbReference type="OrthoDB" id="1121111at2"/>
<dbReference type="HOGENOM" id="CLU_043144_3_0_11"/>
<organism evidence="6 7">
    <name type="scientific">Paenarthrobacter aurescens (strain TC1)</name>
    <dbReference type="NCBI Taxonomy" id="290340"/>
    <lineage>
        <taxon>Bacteria</taxon>
        <taxon>Bacillati</taxon>
        <taxon>Actinomycetota</taxon>
        <taxon>Actinomycetes</taxon>
        <taxon>Micrococcales</taxon>
        <taxon>Micrococcaceae</taxon>
        <taxon>Paenarthrobacter</taxon>
    </lineage>
</organism>
<protein>
    <submittedName>
        <fullName evidence="6">DnaK suppressor protein</fullName>
    </submittedName>
</protein>
<dbReference type="AlphaFoldDB" id="A1R6A5"/>
<dbReference type="PROSITE" id="PS51128">
    <property type="entry name" value="ZF_DKSA_2"/>
    <property type="match status" value="1"/>
</dbReference>
<dbReference type="STRING" id="290340.AAur_2022"/>
<accession>A1R6A5</accession>
<dbReference type="PANTHER" id="PTHR33823">
    <property type="entry name" value="RNA POLYMERASE-BINDING TRANSCRIPTION FACTOR DKSA-RELATED"/>
    <property type="match status" value="1"/>
</dbReference>
<name>A1R6A5_PAEAT</name>
<dbReference type="SUPFAM" id="SSF57716">
    <property type="entry name" value="Glucocorticoid receptor-like (DNA-binding domain)"/>
    <property type="match status" value="1"/>
</dbReference>
<sequence>MVDVERFRLLLEEERDRKLSLLKSLRSDISSVSLARQDSNVDDEHDPEGSTIAFELSQASALLEQSRVGLDQINAALERIAAGSYGRCEICAVAIPEGRLEARPWTPFCVEHASASQDSLRRS</sequence>
<dbReference type="RefSeq" id="WP_011774711.1">
    <property type="nucleotide sequence ID" value="NC_008711.1"/>
</dbReference>
<keyword evidence="3" id="KW-0862">Zinc</keyword>
<evidence type="ECO:0000256" key="1">
    <source>
        <dbReference type="ARBA" id="ARBA00022723"/>
    </source>
</evidence>
<evidence type="ECO:0000313" key="7">
    <source>
        <dbReference type="Proteomes" id="UP000000637"/>
    </source>
</evidence>
<keyword evidence="7" id="KW-1185">Reference proteome</keyword>
<dbReference type="Pfam" id="PF01258">
    <property type="entry name" value="zf-dskA_traR"/>
    <property type="match status" value="1"/>
</dbReference>
<feature type="zinc finger region" description="dksA C4-type" evidence="4">
    <location>
        <begin position="88"/>
        <end position="112"/>
    </location>
</feature>
<reference evidence="6 7" key="1">
    <citation type="journal article" date="2006" name="PLoS Genet.">
        <title>Secrets of soil survival revealed by the genome sequence of Arthrobacter aurescens TC1.</title>
        <authorList>
            <person name="Mongodin E.F."/>
            <person name="Shapir N."/>
            <person name="Daugherty S.C."/>
            <person name="DeBoy R.T."/>
            <person name="Emerson J.B."/>
            <person name="Shvartzbeyn A."/>
            <person name="Radune D."/>
            <person name="Vamathevan J."/>
            <person name="Riggs F."/>
            <person name="Grinberg V."/>
            <person name="Khouri H."/>
            <person name="Wackett L.P."/>
            <person name="Nelson K.E."/>
            <person name="Sadowsky M.J."/>
        </authorList>
    </citation>
    <scope>NUCLEOTIDE SEQUENCE [LARGE SCALE GENOMIC DNA]</scope>
    <source>
        <strain evidence="6 7">TC1</strain>
    </source>
</reference>
<gene>
    <name evidence="6" type="ordered locus">AAur_2022</name>
</gene>
<dbReference type="KEGG" id="aau:AAur_2022"/>
<dbReference type="InterPro" id="IPR000962">
    <property type="entry name" value="Znf_DskA_TraR"/>
</dbReference>
<dbReference type="Proteomes" id="UP000000637">
    <property type="component" value="Chromosome"/>
</dbReference>
<evidence type="ECO:0000256" key="4">
    <source>
        <dbReference type="PROSITE-ProRule" id="PRU00510"/>
    </source>
</evidence>
<dbReference type="GO" id="GO:0008270">
    <property type="term" value="F:zinc ion binding"/>
    <property type="evidence" value="ECO:0007669"/>
    <property type="project" value="UniProtKB-KW"/>
</dbReference>